<evidence type="ECO:0000256" key="1">
    <source>
        <dbReference type="SAM" id="MobiDB-lite"/>
    </source>
</evidence>
<sequence length="219" mass="25088">MFIITTELDSGATIRRESENYVDAARDYGFRSPVEQFLILLDKEVEFEWFDLAEVNEIIVLNLNEAVITSEFDSSSVIVEDSFKERQPIEVVRDGSAKNITVDDYVGREETMDNDSRDDVGNNNAWDARLDDYESGDDSGSDSDMLSDYEVQDACNIYEANSGGFEFNMDGERIMLRVGAIYWNVDEFRKVVKVFAIQIGFRLKRVKNEKSRVTLTCEQ</sequence>
<feature type="compositionally biased region" description="Basic and acidic residues" evidence="1">
    <location>
        <begin position="111"/>
        <end position="120"/>
    </location>
</feature>
<feature type="compositionally biased region" description="Acidic residues" evidence="1">
    <location>
        <begin position="133"/>
        <end position="145"/>
    </location>
</feature>
<dbReference type="AlphaFoldDB" id="A0AAP0QFK2"/>
<keyword evidence="4" id="KW-1185">Reference proteome</keyword>
<dbReference type="EMBL" id="JBCGBO010000006">
    <property type="protein sequence ID" value="KAK9192897.1"/>
    <property type="molecule type" value="Genomic_DNA"/>
</dbReference>
<feature type="domain" description="Transposase MuDR plant" evidence="2">
    <location>
        <begin position="174"/>
        <end position="218"/>
    </location>
</feature>
<accession>A0AAP0QFK2</accession>
<feature type="region of interest" description="Disordered" evidence="1">
    <location>
        <begin position="111"/>
        <end position="145"/>
    </location>
</feature>
<dbReference type="InterPro" id="IPR004332">
    <property type="entry name" value="Transposase_MuDR"/>
</dbReference>
<protein>
    <recommendedName>
        <fullName evidence="2">Transposase MuDR plant domain-containing protein</fullName>
    </recommendedName>
</protein>
<evidence type="ECO:0000313" key="4">
    <source>
        <dbReference type="Proteomes" id="UP001428341"/>
    </source>
</evidence>
<comment type="caution">
    <text evidence="3">The sequence shown here is derived from an EMBL/GenBank/DDBJ whole genome shotgun (WGS) entry which is preliminary data.</text>
</comment>
<proteinExistence type="predicted"/>
<evidence type="ECO:0000259" key="2">
    <source>
        <dbReference type="Pfam" id="PF03108"/>
    </source>
</evidence>
<name>A0AAP0QFK2_9ROSI</name>
<reference evidence="3 4" key="1">
    <citation type="submission" date="2024-05" db="EMBL/GenBank/DDBJ databases">
        <title>Haplotype-resolved chromosome-level genome assembly of Huyou (Citrus changshanensis).</title>
        <authorList>
            <person name="Miao C."/>
            <person name="Chen W."/>
            <person name="Wu Y."/>
            <person name="Wang L."/>
            <person name="Zhao S."/>
            <person name="Grierson D."/>
            <person name="Xu C."/>
            <person name="Chen K."/>
        </authorList>
    </citation>
    <scope>NUCLEOTIDE SEQUENCE [LARGE SCALE GENOMIC DNA]</scope>
    <source>
        <strain evidence="3">01-14</strain>
        <tissue evidence="3">Leaf</tissue>
    </source>
</reference>
<dbReference type="Proteomes" id="UP001428341">
    <property type="component" value="Unassembled WGS sequence"/>
</dbReference>
<gene>
    <name evidence="3" type="ORF">WN944_003590</name>
</gene>
<evidence type="ECO:0000313" key="3">
    <source>
        <dbReference type="EMBL" id="KAK9192897.1"/>
    </source>
</evidence>
<dbReference type="Pfam" id="PF03108">
    <property type="entry name" value="DBD_Tnp_Mut"/>
    <property type="match status" value="1"/>
</dbReference>
<organism evidence="3 4">
    <name type="scientific">Citrus x changshan-huyou</name>
    <dbReference type="NCBI Taxonomy" id="2935761"/>
    <lineage>
        <taxon>Eukaryota</taxon>
        <taxon>Viridiplantae</taxon>
        <taxon>Streptophyta</taxon>
        <taxon>Embryophyta</taxon>
        <taxon>Tracheophyta</taxon>
        <taxon>Spermatophyta</taxon>
        <taxon>Magnoliopsida</taxon>
        <taxon>eudicotyledons</taxon>
        <taxon>Gunneridae</taxon>
        <taxon>Pentapetalae</taxon>
        <taxon>rosids</taxon>
        <taxon>malvids</taxon>
        <taxon>Sapindales</taxon>
        <taxon>Rutaceae</taxon>
        <taxon>Aurantioideae</taxon>
        <taxon>Citrus</taxon>
    </lineage>
</organism>